<keyword evidence="5 6" id="KW-0472">Membrane</keyword>
<gene>
    <name evidence="7" type="ORF">CK498_00270</name>
</gene>
<feature type="transmembrane region" description="Helical" evidence="6">
    <location>
        <begin position="65"/>
        <end position="89"/>
    </location>
</feature>
<dbReference type="GO" id="GO:0015171">
    <property type="term" value="F:amino acid transmembrane transporter activity"/>
    <property type="evidence" value="ECO:0007669"/>
    <property type="project" value="TreeGrafter"/>
</dbReference>
<comment type="subcellular location">
    <subcellularLocation>
        <location evidence="1">Cell membrane</location>
        <topology evidence="1">Multi-pass membrane protein</topology>
    </subcellularLocation>
</comment>
<dbReference type="RefSeq" id="WP_095618869.1">
    <property type="nucleotide sequence ID" value="NZ_NSKB01000001.1"/>
</dbReference>
<dbReference type="AlphaFoldDB" id="A0A2A2F2U2"/>
<evidence type="ECO:0000256" key="3">
    <source>
        <dbReference type="ARBA" id="ARBA00022692"/>
    </source>
</evidence>
<dbReference type="PIRSF" id="PIRSF006324">
    <property type="entry name" value="LeuE"/>
    <property type="match status" value="1"/>
</dbReference>
<dbReference type="EMBL" id="NSKB01000001">
    <property type="protein sequence ID" value="PAU78853.1"/>
    <property type="molecule type" value="Genomic_DNA"/>
</dbReference>
<evidence type="ECO:0000256" key="1">
    <source>
        <dbReference type="ARBA" id="ARBA00004651"/>
    </source>
</evidence>
<evidence type="ECO:0000313" key="7">
    <source>
        <dbReference type="EMBL" id="PAU78853.1"/>
    </source>
</evidence>
<organism evidence="7 8">
    <name type="scientific">Halomonas salipaludis</name>
    <dbReference type="NCBI Taxonomy" id="2032625"/>
    <lineage>
        <taxon>Bacteria</taxon>
        <taxon>Pseudomonadati</taxon>
        <taxon>Pseudomonadota</taxon>
        <taxon>Gammaproteobacteria</taxon>
        <taxon>Oceanospirillales</taxon>
        <taxon>Halomonadaceae</taxon>
        <taxon>Halomonas</taxon>
    </lineage>
</organism>
<feature type="transmembrane region" description="Helical" evidence="6">
    <location>
        <begin position="37"/>
        <end position="59"/>
    </location>
</feature>
<feature type="transmembrane region" description="Helical" evidence="6">
    <location>
        <begin position="147"/>
        <end position="172"/>
    </location>
</feature>
<evidence type="ECO:0000256" key="4">
    <source>
        <dbReference type="ARBA" id="ARBA00022989"/>
    </source>
</evidence>
<comment type="caution">
    <text evidence="7">The sequence shown here is derived from an EMBL/GenBank/DDBJ whole genome shotgun (WGS) entry which is preliminary data.</text>
</comment>
<feature type="transmembrane region" description="Helical" evidence="6">
    <location>
        <begin position="6"/>
        <end position="30"/>
    </location>
</feature>
<reference evidence="7 8" key="1">
    <citation type="submission" date="2017-08" db="EMBL/GenBank/DDBJ databases">
        <title>Halomonas alkalisoli sp. nov., isolated from saline alkaline soil.</title>
        <authorList>
            <person name="Wang D."/>
            <person name="Zhang G."/>
        </authorList>
    </citation>
    <scope>NUCLEOTIDE SEQUENCE [LARGE SCALE GENOMIC DNA]</scope>
    <source>
        <strain evidence="7 8">WRN001</strain>
    </source>
</reference>
<name>A0A2A2F2U2_9GAMM</name>
<dbReference type="PANTHER" id="PTHR30086:SF20">
    <property type="entry name" value="ARGININE EXPORTER PROTEIN ARGO-RELATED"/>
    <property type="match status" value="1"/>
</dbReference>
<keyword evidence="8" id="KW-1185">Reference proteome</keyword>
<dbReference type="GO" id="GO:0005886">
    <property type="term" value="C:plasma membrane"/>
    <property type="evidence" value="ECO:0007669"/>
    <property type="project" value="UniProtKB-SubCell"/>
</dbReference>
<evidence type="ECO:0000256" key="6">
    <source>
        <dbReference type="SAM" id="Phobius"/>
    </source>
</evidence>
<keyword evidence="4 6" id="KW-1133">Transmembrane helix</keyword>
<evidence type="ECO:0000256" key="2">
    <source>
        <dbReference type="ARBA" id="ARBA00022475"/>
    </source>
</evidence>
<keyword evidence="3 6" id="KW-0812">Transmembrane</keyword>
<dbReference type="InterPro" id="IPR001123">
    <property type="entry name" value="LeuE-type"/>
</dbReference>
<dbReference type="OrthoDB" id="9804822at2"/>
<dbReference type="Pfam" id="PF01810">
    <property type="entry name" value="LysE"/>
    <property type="match status" value="1"/>
</dbReference>
<accession>A0A2A2F2U2</accession>
<dbReference type="PANTHER" id="PTHR30086">
    <property type="entry name" value="ARGININE EXPORTER PROTEIN ARGO"/>
    <property type="match status" value="1"/>
</dbReference>
<feature type="transmembrane region" description="Helical" evidence="6">
    <location>
        <begin position="117"/>
        <end position="135"/>
    </location>
</feature>
<protein>
    <submittedName>
        <fullName evidence="7">Homoserine lactone transporter</fullName>
    </submittedName>
</protein>
<sequence length="208" mass="21872">MLGVHDVWLFLSASILLWITPGPDTMYILARTVSQGCLVGMLSVFGVSTGVLAHSVFAAVGLSAILASSALGFTVVKFIGAAYLIYLGIQALRSDRKLSSFSGVAAQSRSKIFRQGFLTNLLNPKIAIFFLAFLPQFVAPDSNNGPAVLLLLGGIFVLGGTLWCLLLVGFATSFTEAVRSNARLSGAVGKATGVVYIGLGLNLLRAKM</sequence>
<proteinExistence type="predicted"/>
<dbReference type="Proteomes" id="UP000217771">
    <property type="component" value="Unassembled WGS sequence"/>
</dbReference>
<keyword evidence="2" id="KW-1003">Cell membrane</keyword>
<evidence type="ECO:0000313" key="8">
    <source>
        <dbReference type="Proteomes" id="UP000217771"/>
    </source>
</evidence>
<feature type="transmembrane region" description="Helical" evidence="6">
    <location>
        <begin position="184"/>
        <end position="204"/>
    </location>
</feature>
<evidence type="ECO:0000256" key="5">
    <source>
        <dbReference type="ARBA" id="ARBA00023136"/>
    </source>
</evidence>